<evidence type="ECO:0000313" key="2">
    <source>
        <dbReference type="EMBL" id="KAF2241217.1"/>
    </source>
</evidence>
<organism evidence="2 3">
    <name type="scientific">Trematosphaeria pertusa</name>
    <dbReference type="NCBI Taxonomy" id="390896"/>
    <lineage>
        <taxon>Eukaryota</taxon>
        <taxon>Fungi</taxon>
        <taxon>Dikarya</taxon>
        <taxon>Ascomycota</taxon>
        <taxon>Pezizomycotina</taxon>
        <taxon>Dothideomycetes</taxon>
        <taxon>Pleosporomycetidae</taxon>
        <taxon>Pleosporales</taxon>
        <taxon>Massarineae</taxon>
        <taxon>Trematosphaeriaceae</taxon>
        <taxon>Trematosphaeria</taxon>
    </lineage>
</organism>
<dbReference type="RefSeq" id="XP_033676221.1">
    <property type="nucleotide sequence ID" value="XM_033834207.1"/>
</dbReference>
<proteinExistence type="predicted"/>
<name>A0A6A6HT77_9PLEO</name>
<feature type="region of interest" description="Disordered" evidence="1">
    <location>
        <begin position="459"/>
        <end position="488"/>
    </location>
</feature>
<dbReference type="PANTHER" id="PTHR40625">
    <property type="entry name" value="GTP-BINDING PROTEIN ESDC-RELATED"/>
    <property type="match status" value="1"/>
</dbReference>
<feature type="compositionally biased region" description="Polar residues" evidence="1">
    <location>
        <begin position="478"/>
        <end position="488"/>
    </location>
</feature>
<feature type="compositionally biased region" description="Acidic residues" evidence="1">
    <location>
        <begin position="466"/>
        <end position="476"/>
    </location>
</feature>
<dbReference type="AlphaFoldDB" id="A0A6A6HT77"/>
<evidence type="ECO:0000256" key="1">
    <source>
        <dbReference type="SAM" id="MobiDB-lite"/>
    </source>
</evidence>
<dbReference type="EMBL" id="ML987213">
    <property type="protein sequence ID" value="KAF2241217.1"/>
    <property type="molecule type" value="Genomic_DNA"/>
</dbReference>
<protein>
    <submittedName>
        <fullName evidence="2">Uncharacterized protein</fullName>
    </submittedName>
</protein>
<dbReference type="PANTHER" id="PTHR40625:SF1">
    <property type="entry name" value="AMP-ACTIVATED PROTEIN KINASE GLYCOGEN-BINDING DOMAIN-CONTAINING PROTEIN"/>
    <property type="match status" value="1"/>
</dbReference>
<feature type="compositionally biased region" description="Low complexity" evidence="1">
    <location>
        <begin position="118"/>
        <end position="129"/>
    </location>
</feature>
<accession>A0A6A6HT77</accession>
<sequence>MGGTYWYYYKVDDEEHHNPSEPSTTVCPLLPGQRLNVLEVPIESRSRSNSESDQIFTRNPQDKFLTPVPPKPLPSPKLGDLCTETYRIPLQSLGGPRSATYPSMSQSLTPGYERRARSASTSPAMPSSALFPDLKSLKVKLASKRSASNNREQPRNVRELQIGAPTLISTTAEEVNLVPLSSLQAPSTSSSVRTRSVSSPAPLITAKLREFSPLGSHPVDPVKDLIFASEKMTPAGAERLIQRPRSHVPEISATEPPSSPGIVRANSSETRRTKIFCNEPWLASPRLRQSFEEDSEEAKQRPEPALVLQRPTLSLEPPSHDSRPSSSHGSHRSPGLRQTPLDKDKALPALPRYLVPAPLFACNGDAISVKEYKEREKAEDGEEEHQDDSEIRLISERSGQFSTWSSDSITFSSPTSDEDAVHSPTFSSLTSNCSEMGSPQRLSARFSISDYMVDQDEESAIKHEKEDDEQNQEAEEASTQTYLSTSPPQLDQLRLSGFGSSLFNIDIRATDSTSRRQVSCFGLGFQGYKLPEDEVGSQATLTKDTLPPEPTIKHGRESSVSHFEKLMNDFGYLGDSVL</sequence>
<feature type="compositionally biased region" description="Low complexity" evidence="1">
    <location>
        <begin position="404"/>
        <end position="415"/>
    </location>
</feature>
<feature type="region of interest" description="Disordered" evidence="1">
    <location>
        <begin position="93"/>
        <end position="129"/>
    </location>
</feature>
<feature type="compositionally biased region" description="Low complexity" evidence="1">
    <location>
        <begin position="324"/>
        <end position="335"/>
    </location>
</feature>
<feature type="region of interest" description="Disordered" evidence="1">
    <location>
        <begin position="290"/>
        <end position="342"/>
    </location>
</feature>
<dbReference type="GeneID" id="54587537"/>
<dbReference type="Proteomes" id="UP000800094">
    <property type="component" value="Unassembled WGS sequence"/>
</dbReference>
<feature type="region of interest" description="Disordered" evidence="1">
    <location>
        <begin position="404"/>
        <end position="434"/>
    </location>
</feature>
<evidence type="ECO:0000313" key="3">
    <source>
        <dbReference type="Proteomes" id="UP000800094"/>
    </source>
</evidence>
<feature type="compositionally biased region" description="Polar residues" evidence="1">
    <location>
        <begin position="424"/>
        <end position="434"/>
    </location>
</feature>
<keyword evidence="3" id="KW-1185">Reference proteome</keyword>
<feature type="compositionally biased region" description="Polar residues" evidence="1">
    <location>
        <begin position="100"/>
        <end position="109"/>
    </location>
</feature>
<gene>
    <name evidence="2" type="ORF">BU26DRAFT_572068</name>
</gene>
<feature type="region of interest" description="Disordered" evidence="1">
    <location>
        <begin position="241"/>
        <end position="267"/>
    </location>
</feature>
<dbReference type="OrthoDB" id="5422351at2759"/>
<reference evidence="2" key="1">
    <citation type="journal article" date="2020" name="Stud. Mycol.">
        <title>101 Dothideomycetes genomes: a test case for predicting lifestyles and emergence of pathogens.</title>
        <authorList>
            <person name="Haridas S."/>
            <person name="Albert R."/>
            <person name="Binder M."/>
            <person name="Bloem J."/>
            <person name="Labutti K."/>
            <person name="Salamov A."/>
            <person name="Andreopoulos B."/>
            <person name="Baker S."/>
            <person name="Barry K."/>
            <person name="Bills G."/>
            <person name="Bluhm B."/>
            <person name="Cannon C."/>
            <person name="Castanera R."/>
            <person name="Culley D."/>
            <person name="Daum C."/>
            <person name="Ezra D."/>
            <person name="Gonzalez J."/>
            <person name="Henrissat B."/>
            <person name="Kuo A."/>
            <person name="Liang C."/>
            <person name="Lipzen A."/>
            <person name="Lutzoni F."/>
            <person name="Magnuson J."/>
            <person name="Mondo S."/>
            <person name="Nolan M."/>
            <person name="Ohm R."/>
            <person name="Pangilinan J."/>
            <person name="Park H.-J."/>
            <person name="Ramirez L."/>
            <person name="Alfaro M."/>
            <person name="Sun H."/>
            <person name="Tritt A."/>
            <person name="Yoshinaga Y."/>
            <person name="Zwiers L.-H."/>
            <person name="Turgeon B."/>
            <person name="Goodwin S."/>
            <person name="Spatafora J."/>
            <person name="Crous P."/>
            <person name="Grigoriev I."/>
        </authorList>
    </citation>
    <scope>NUCLEOTIDE SEQUENCE</scope>
    <source>
        <strain evidence="2">CBS 122368</strain>
    </source>
</reference>